<keyword evidence="4" id="KW-1185">Reference proteome</keyword>
<evidence type="ECO:0000256" key="1">
    <source>
        <dbReference type="SAM" id="MobiDB-lite"/>
    </source>
</evidence>
<name>A0ABW8JNY4_9GAMM</name>
<proteinExistence type="predicted"/>
<sequence length="207" mass="22678">MRRWLLLIAACASPVCLAVGQADSVQADRVVLVYGKADGDVPGWAVLADKLSGWTADCCMYARAIGVNLVMYQGEWTGKPEQVIVLNVWPAKLHSLNDEVVADRKKYLQRDPGARSKLFRIPHAKMTCDAIAYEGTDHFDDVVVFCDPGRTTGIRLSWSMTLAAGDPQRRALLDGFMKVAANASYMSREGDHRSRDGQRGAGKHSAP</sequence>
<dbReference type="RefSeq" id="WP_404629955.1">
    <property type="nucleotide sequence ID" value="NZ_JADIKM010000001.1"/>
</dbReference>
<protein>
    <submittedName>
        <fullName evidence="3">Uncharacterized protein</fullName>
    </submittedName>
</protein>
<reference evidence="3 4" key="1">
    <citation type="submission" date="2020-10" db="EMBL/GenBank/DDBJ databases">
        <title>Phylogeny of dyella-like bacteria.</title>
        <authorList>
            <person name="Fu J."/>
        </authorList>
    </citation>
    <scope>NUCLEOTIDE SEQUENCE [LARGE SCALE GENOMIC DNA]</scope>
    <source>
        <strain evidence="3 4">Gsoil3046</strain>
    </source>
</reference>
<feature type="chain" id="PRO_5045970531" evidence="2">
    <location>
        <begin position="19"/>
        <end position="207"/>
    </location>
</feature>
<keyword evidence="2" id="KW-0732">Signal</keyword>
<accession>A0ABW8JNY4</accession>
<dbReference type="Proteomes" id="UP001620460">
    <property type="component" value="Unassembled WGS sequence"/>
</dbReference>
<feature type="compositionally biased region" description="Basic and acidic residues" evidence="1">
    <location>
        <begin position="188"/>
        <end position="198"/>
    </location>
</feature>
<evidence type="ECO:0000313" key="4">
    <source>
        <dbReference type="Proteomes" id="UP001620460"/>
    </source>
</evidence>
<comment type="caution">
    <text evidence="3">The sequence shown here is derived from an EMBL/GenBank/DDBJ whole genome shotgun (WGS) entry which is preliminary data.</text>
</comment>
<feature type="region of interest" description="Disordered" evidence="1">
    <location>
        <begin position="187"/>
        <end position="207"/>
    </location>
</feature>
<organism evidence="3 4">
    <name type="scientific">Dyella ginsengisoli</name>
    <dbReference type="NCBI Taxonomy" id="363848"/>
    <lineage>
        <taxon>Bacteria</taxon>
        <taxon>Pseudomonadati</taxon>
        <taxon>Pseudomonadota</taxon>
        <taxon>Gammaproteobacteria</taxon>
        <taxon>Lysobacterales</taxon>
        <taxon>Rhodanobacteraceae</taxon>
        <taxon>Dyella</taxon>
    </lineage>
</organism>
<dbReference type="EMBL" id="JADIKM010000001">
    <property type="protein sequence ID" value="MFK2902835.1"/>
    <property type="molecule type" value="Genomic_DNA"/>
</dbReference>
<gene>
    <name evidence="3" type="ORF">ISP17_02575</name>
</gene>
<evidence type="ECO:0000256" key="2">
    <source>
        <dbReference type="SAM" id="SignalP"/>
    </source>
</evidence>
<feature type="signal peptide" evidence="2">
    <location>
        <begin position="1"/>
        <end position="18"/>
    </location>
</feature>
<evidence type="ECO:0000313" key="3">
    <source>
        <dbReference type="EMBL" id="MFK2902835.1"/>
    </source>
</evidence>